<evidence type="ECO:0000313" key="2">
    <source>
        <dbReference type="Proteomes" id="UP000176998"/>
    </source>
</evidence>
<dbReference type="OrthoDB" id="10359357at2759"/>
<dbReference type="Proteomes" id="UP000176998">
    <property type="component" value="Unassembled WGS sequence"/>
</dbReference>
<evidence type="ECO:0000313" key="1">
    <source>
        <dbReference type="EMBL" id="OHF03080.1"/>
    </source>
</evidence>
<dbReference type="RefSeq" id="XP_022480218.1">
    <property type="nucleotide sequence ID" value="XM_022613119.1"/>
</dbReference>
<gene>
    <name evidence="1" type="ORF">CORC01_01464</name>
</gene>
<accession>A0A1G4BNQ1</accession>
<keyword evidence="2" id="KW-1185">Reference proteome</keyword>
<reference evidence="1 2" key="1">
    <citation type="submission" date="2016-09" db="EMBL/GenBank/DDBJ databases">
        <authorList>
            <person name="Capua I."/>
            <person name="De Benedictis P."/>
            <person name="Joannis T."/>
            <person name="Lombin L.H."/>
            <person name="Cattoli G."/>
        </authorList>
    </citation>
    <scope>NUCLEOTIDE SEQUENCE [LARGE SCALE GENOMIC DNA]</scope>
    <source>
        <strain evidence="1 2">IMI 309357</strain>
    </source>
</reference>
<organism evidence="1 2">
    <name type="scientific">Colletotrichum orchidophilum</name>
    <dbReference type="NCBI Taxonomy" id="1209926"/>
    <lineage>
        <taxon>Eukaryota</taxon>
        <taxon>Fungi</taxon>
        <taxon>Dikarya</taxon>
        <taxon>Ascomycota</taxon>
        <taxon>Pezizomycotina</taxon>
        <taxon>Sordariomycetes</taxon>
        <taxon>Hypocreomycetidae</taxon>
        <taxon>Glomerellales</taxon>
        <taxon>Glomerellaceae</taxon>
        <taxon>Colletotrichum</taxon>
    </lineage>
</organism>
<proteinExistence type="predicted"/>
<dbReference type="EMBL" id="MJBS01000008">
    <property type="protein sequence ID" value="OHF03080.1"/>
    <property type="molecule type" value="Genomic_DNA"/>
</dbReference>
<dbReference type="AlphaFoldDB" id="A0A1G4BNQ1"/>
<protein>
    <submittedName>
        <fullName evidence="1">Uncharacterized protein</fullName>
    </submittedName>
</protein>
<name>A0A1G4BNQ1_9PEZI</name>
<comment type="caution">
    <text evidence="1">The sequence shown here is derived from an EMBL/GenBank/DDBJ whole genome shotgun (WGS) entry which is preliminary data.</text>
</comment>
<sequence length="317" mass="35936">MPAGIDTPGKVRPNVEAIRSLTVDALKAFKSPFPVTDANPGMDESSITKSLENLRSLWDGGQTNSYWASLWIVVSNIIDGSTYSSFAEAEEALKGVMHSYARQRPGRILSYRLTSFIITKISRTLSSWKNAHSLTSVQFFYLLAFFSNRVKEIKTAWHAIDDNEWSRLVILSCKDAAFYIARHSIAFQSDITCMDRLILYHVVPESEEIIGHLIPMVTRFMEQIGLRQEELPAEYFGLDVVPAPISTKDLLQASRRLIGMTDPYHIRVLSASIFRWFIRERILADPDPVAILRQAQVMVQNLCNKLNHEDDLLSQSV</sequence>
<dbReference type="GeneID" id="34554629"/>